<gene>
    <name evidence="2" type="ORF">FNH09_37940</name>
</gene>
<dbReference type="EMBL" id="VJZD01000250">
    <property type="protein sequence ID" value="MPY36794.1"/>
    <property type="molecule type" value="Genomic_DNA"/>
</dbReference>
<proteinExistence type="predicted"/>
<keyword evidence="1" id="KW-1133">Transmembrane helix</keyword>
<protein>
    <submittedName>
        <fullName evidence="2">Uncharacterized protein</fullName>
    </submittedName>
</protein>
<organism evidence="2 3">
    <name type="scientific">Streptomyces adustus</name>
    <dbReference type="NCBI Taxonomy" id="1609272"/>
    <lineage>
        <taxon>Bacteria</taxon>
        <taxon>Bacillati</taxon>
        <taxon>Actinomycetota</taxon>
        <taxon>Actinomycetes</taxon>
        <taxon>Kitasatosporales</taxon>
        <taxon>Streptomycetaceae</taxon>
        <taxon>Streptomyces</taxon>
    </lineage>
</organism>
<feature type="transmembrane region" description="Helical" evidence="1">
    <location>
        <begin position="114"/>
        <end position="133"/>
    </location>
</feature>
<reference evidence="2 3" key="1">
    <citation type="submission" date="2019-07" db="EMBL/GenBank/DDBJ databases">
        <title>New species of Amycolatopsis and Streptomyces.</title>
        <authorList>
            <person name="Duangmal K."/>
            <person name="Teo W.F.A."/>
            <person name="Lipun K."/>
        </authorList>
    </citation>
    <scope>NUCLEOTIDE SEQUENCE [LARGE SCALE GENOMIC DNA]</scope>
    <source>
        <strain evidence="2 3">NBRC 109810</strain>
    </source>
</reference>
<feature type="transmembrane region" description="Helical" evidence="1">
    <location>
        <begin position="140"/>
        <end position="158"/>
    </location>
</feature>
<dbReference type="AlphaFoldDB" id="A0A5N8VRP2"/>
<name>A0A5N8VRP2_9ACTN</name>
<evidence type="ECO:0000313" key="3">
    <source>
        <dbReference type="Proteomes" id="UP000325849"/>
    </source>
</evidence>
<keyword evidence="1" id="KW-0472">Membrane</keyword>
<dbReference type="Proteomes" id="UP000325849">
    <property type="component" value="Unassembled WGS sequence"/>
</dbReference>
<accession>A0A5N8VRP2</accession>
<comment type="caution">
    <text evidence="2">The sequence shown here is derived from an EMBL/GenBank/DDBJ whole genome shotgun (WGS) entry which is preliminary data.</text>
</comment>
<evidence type="ECO:0000313" key="2">
    <source>
        <dbReference type="EMBL" id="MPY36794.1"/>
    </source>
</evidence>
<feature type="transmembrane region" description="Helical" evidence="1">
    <location>
        <begin position="88"/>
        <end position="108"/>
    </location>
</feature>
<feature type="transmembrane region" description="Helical" evidence="1">
    <location>
        <begin position="38"/>
        <end position="67"/>
    </location>
</feature>
<keyword evidence="3" id="KW-1185">Reference proteome</keyword>
<evidence type="ECO:0000256" key="1">
    <source>
        <dbReference type="SAM" id="Phobius"/>
    </source>
</evidence>
<sequence length="169" mass="17251">MPHRTSDRRRLAGLLLLAWCAGFLSALGMGIVRDMASAIVVSGGGIAGLIFLIAVGLGCALQVGAFFTMRAVVRRSRGAREGSGWATVRVLALGGIGVVALNLVLVAGPFLPPFGPVSTVLLCLPYPLAFALLAVRDRAVAVGVMAFLLGGGVIPVHTPSRNTSPPAPG</sequence>
<keyword evidence="1" id="KW-0812">Transmembrane</keyword>
<dbReference type="RefSeq" id="WP_152894420.1">
    <property type="nucleotide sequence ID" value="NZ_VJZD01000250.1"/>
</dbReference>